<protein>
    <submittedName>
        <fullName evidence="1">Uncharacterized protein</fullName>
    </submittedName>
</protein>
<comment type="caution">
    <text evidence="1">The sequence shown here is derived from an EMBL/GenBank/DDBJ whole genome shotgun (WGS) entry which is preliminary data.</text>
</comment>
<proteinExistence type="predicted"/>
<organism evidence="1 2">
    <name type="scientific">Actinomadura logoneensis</name>
    <dbReference type="NCBI Taxonomy" id="2293572"/>
    <lineage>
        <taxon>Bacteria</taxon>
        <taxon>Bacillati</taxon>
        <taxon>Actinomycetota</taxon>
        <taxon>Actinomycetes</taxon>
        <taxon>Streptosporangiales</taxon>
        <taxon>Thermomonosporaceae</taxon>
        <taxon>Actinomadura</taxon>
    </lineage>
</organism>
<evidence type="ECO:0000313" key="1">
    <source>
        <dbReference type="EMBL" id="RFU36798.1"/>
    </source>
</evidence>
<keyword evidence="2" id="KW-1185">Reference proteome</keyword>
<dbReference type="EMBL" id="QURH01001032">
    <property type="protein sequence ID" value="RFU36798.1"/>
    <property type="molecule type" value="Genomic_DNA"/>
</dbReference>
<sequence>LGVPVGAAEGVGAAVGPALAVVGAGEAPRWEPAVSARCVWRGRWSWNASPRTSAQRTTIPAILWRSGTGLPSVETYAGMDK</sequence>
<accession>A0A372JBM7</accession>
<dbReference type="AlphaFoldDB" id="A0A372JBM7"/>
<gene>
    <name evidence="1" type="ORF">DZF91_36195</name>
</gene>
<feature type="non-terminal residue" evidence="1">
    <location>
        <position position="1"/>
    </location>
</feature>
<reference evidence="1 2" key="1">
    <citation type="submission" date="2018-08" db="EMBL/GenBank/DDBJ databases">
        <title>Actinomadura jelena sp. nov., a novel Actinomycete isolated from soil in Chad.</title>
        <authorList>
            <person name="Shi L."/>
        </authorList>
    </citation>
    <scope>NUCLEOTIDE SEQUENCE [LARGE SCALE GENOMIC DNA]</scope>
    <source>
        <strain evidence="1 2">NEAU-G17</strain>
    </source>
</reference>
<evidence type="ECO:0000313" key="2">
    <source>
        <dbReference type="Proteomes" id="UP000261811"/>
    </source>
</evidence>
<dbReference type="Proteomes" id="UP000261811">
    <property type="component" value="Unassembled WGS sequence"/>
</dbReference>
<name>A0A372JBM7_9ACTN</name>